<evidence type="ECO:0000256" key="7">
    <source>
        <dbReference type="ARBA" id="ARBA00022801"/>
    </source>
</evidence>
<evidence type="ECO:0000313" key="10">
    <source>
        <dbReference type="Proteomes" id="UP000077266"/>
    </source>
</evidence>
<keyword evidence="6" id="KW-0255">Endonuclease</keyword>
<dbReference type="SUPFAM" id="SSF53098">
    <property type="entry name" value="Ribonuclease H-like"/>
    <property type="match status" value="1"/>
</dbReference>
<sequence>EYVTVYTDGSCTKLEVARERAGAGICWGLGCRRNSSARVPGRQTSNRAELYAALLAVTDADPDRALRLYTDSQNTIRMCCHWAPTYAMTGWDCANADLVVPLVWALKRRRALTRFEWVEGHSGNALNDEADRLAKE</sequence>
<evidence type="ECO:0000256" key="3">
    <source>
        <dbReference type="ARBA" id="ARBA00012180"/>
    </source>
</evidence>
<organism evidence="9 10">
    <name type="scientific">Exidia glandulosa HHB12029</name>
    <dbReference type="NCBI Taxonomy" id="1314781"/>
    <lineage>
        <taxon>Eukaryota</taxon>
        <taxon>Fungi</taxon>
        <taxon>Dikarya</taxon>
        <taxon>Basidiomycota</taxon>
        <taxon>Agaricomycotina</taxon>
        <taxon>Agaricomycetes</taxon>
        <taxon>Auriculariales</taxon>
        <taxon>Exidiaceae</taxon>
        <taxon>Exidia</taxon>
    </lineage>
</organism>
<dbReference type="InterPro" id="IPR036397">
    <property type="entry name" value="RNaseH_sf"/>
</dbReference>
<keyword evidence="10" id="KW-1185">Reference proteome</keyword>
<comment type="catalytic activity">
    <reaction evidence="1">
        <text>Endonucleolytic cleavage to 5'-phosphomonoester.</text>
        <dbReference type="EC" id="3.1.26.4"/>
    </reaction>
</comment>
<feature type="domain" description="RNase H type-1" evidence="8">
    <location>
        <begin position="1"/>
        <end position="136"/>
    </location>
</feature>
<dbReference type="InterPro" id="IPR002156">
    <property type="entry name" value="RNaseH_domain"/>
</dbReference>
<proteinExistence type="inferred from homology"/>
<feature type="non-terminal residue" evidence="9">
    <location>
        <position position="136"/>
    </location>
</feature>
<dbReference type="GO" id="GO:0003676">
    <property type="term" value="F:nucleic acid binding"/>
    <property type="evidence" value="ECO:0007669"/>
    <property type="project" value="InterPro"/>
</dbReference>
<keyword evidence="4" id="KW-0540">Nuclease</keyword>
<gene>
    <name evidence="9" type="ORF">EXIGLDRAFT_584663</name>
</gene>
<dbReference type="AlphaFoldDB" id="A0A165IU50"/>
<feature type="non-terminal residue" evidence="9">
    <location>
        <position position="1"/>
    </location>
</feature>
<name>A0A165IU50_EXIGL</name>
<keyword evidence="7" id="KW-0378">Hydrolase</keyword>
<dbReference type="Gene3D" id="3.30.420.10">
    <property type="entry name" value="Ribonuclease H-like superfamily/Ribonuclease H"/>
    <property type="match status" value="1"/>
</dbReference>
<evidence type="ECO:0000256" key="6">
    <source>
        <dbReference type="ARBA" id="ARBA00022759"/>
    </source>
</evidence>
<dbReference type="STRING" id="1314781.A0A165IU50"/>
<evidence type="ECO:0000256" key="1">
    <source>
        <dbReference type="ARBA" id="ARBA00000077"/>
    </source>
</evidence>
<dbReference type="InParanoid" id="A0A165IU50"/>
<evidence type="ECO:0000256" key="2">
    <source>
        <dbReference type="ARBA" id="ARBA00005300"/>
    </source>
</evidence>
<dbReference type="PANTHER" id="PTHR10642:SF26">
    <property type="entry name" value="RIBONUCLEASE H1"/>
    <property type="match status" value="1"/>
</dbReference>
<dbReference type="InterPro" id="IPR050092">
    <property type="entry name" value="RNase_H"/>
</dbReference>
<dbReference type="InterPro" id="IPR012337">
    <property type="entry name" value="RNaseH-like_sf"/>
</dbReference>
<accession>A0A165IU50</accession>
<dbReference type="Pfam" id="PF00075">
    <property type="entry name" value="RNase_H"/>
    <property type="match status" value="1"/>
</dbReference>
<dbReference type="EC" id="3.1.26.4" evidence="3"/>
<keyword evidence="5" id="KW-0479">Metal-binding</keyword>
<dbReference type="GO" id="GO:0046872">
    <property type="term" value="F:metal ion binding"/>
    <property type="evidence" value="ECO:0007669"/>
    <property type="project" value="UniProtKB-KW"/>
</dbReference>
<dbReference type="CDD" id="cd09280">
    <property type="entry name" value="RNase_HI_eukaryote_like"/>
    <property type="match status" value="1"/>
</dbReference>
<dbReference type="EMBL" id="KV425982">
    <property type="protein sequence ID" value="KZV93880.1"/>
    <property type="molecule type" value="Genomic_DNA"/>
</dbReference>
<evidence type="ECO:0000259" key="8">
    <source>
        <dbReference type="PROSITE" id="PS50879"/>
    </source>
</evidence>
<evidence type="ECO:0000256" key="5">
    <source>
        <dbReference type="ARBA" id="ARBA00022723"/>
    </source>
</evidence>
<comment type="similarity">
    <text evidence="2">Belongs to the RNase H family.</text>
</comment>
<dbReference type="OrthoDB" id="245563at2759"/>
<dbReference type="GO" id="GO:0004523">
    <property type="term" value="F:RNA-DNA hybrid ribonuclease activity"/>
    <property type="evidence" value="ECO:0007669"/>
    <property type="project" value="UniProtKB-EC"/>
</dbReference>
<evidence type="ECO:0000313" key="9">
    <source>
        <dbReference type="EMBL" id="KZV93880.1"/>
    </source>
</evidence>
<protein>
    <recommendedName>
        <fullName evidence="3">ribonuclease H</fullName>
        <ecNumber evidence="3">3.1.26.4</ecNumber>
    </recommendedName>
</protein>
<dbReference type="GO" id="GO:0043137">
    <property type="term" value="P:DNA replication, removal of RNA primer"/>
    <property type="evidence" value="ECO:0007669"/>
    <property type="project" value="TreeGrafter"/>
</dbReference>
<dbReference type="PANTHER" id="PTHR10642">
    <property type="entry name" value="RIBONUCLEASE H1"/>
    <property type="match status" value="1"/>
</dbReference>
<dbReference type="Proteomes" id="UP000077266">
    <property type="component" value="Unassembled WGS sequence"/>
</dbReference>
<reference evidence="9 10" key="1">
    <citation type="journal article" date="2016" name="Mol. Biol. Evol.">
        <title>Comparative Genomics of Early-Diverging Mushroom-Forming Fungi Provides Insights into the Origins of Lignocellulose Decay Capabilities.</title>
        <authorList>
            <person name="Nagy L.G."/>
            <person name="Riley R."/>
            <person name="Tritt A."/>
            <person name="Adam C."/>
            <person name="Daum C."/>
            <person name="Floudas D."/>
            <person name="Sun H."/>
            <person name="Yadav J.S."/>
            <person name="Pangilinan J."/>
            <person name="Larsson K.H."/>
            <person name="Matsuura K."/>
            <person name="Barry K."/>
            <person name="Labutti K."/>
            <person name="Kuo R."/>
            <person name="Ohm R.A."/>
            <person name="Bhattacharya S.S."/>
            <person name="Shirouzu T."/>
            <person name="Yoshinaga Y."/>
            <person name="Martin F.M."/>
            <person name="Grigoriev I.V."/>
            <person name="Hibbett D.S."/>
        </authorList>
    </citation>
    <scope>NUCLEOTIDE SEQUENCE [LARGE SCALE GENOMIC DNA]</scope>
    <source>
        <strain evidence="9 10">HHB12029</strain>
    </source>
</reference>
<dbReference type="PROSITE" id="PS50879">
    <property type="entry name" value="RNASE_H_1"/>
    <property type="match status" value="1"/>
</dbReference>
<evidence type="ECO:0000256" key="4">
    <source>
        <dbReference type="ARBA" id="ARBA00022722"/>
    </source>
</evidence>